<name>A0A2K3D185_CHLRE</name>
<dbReference type="KEGG" id="cre:CHLRE_13g603100v5"/>
<dbReference type="GO" id="GO:0016740">
    <property type="term" value="F:transferase activity"/>
    <property type="evidence" value="ECO:0007669"/>
    <property type="project" value="UniProtKB-KW"/>
</dbReference>
<dbReference type="AlphaFoldDB" id="A0A2K3D185"/>
<dbReference type="PANTHER" id="PTHR12203">
    <property type="entry name" value="KDEL LYS-ASP-GLU-LEU CONTAINING - RELATED"/>
    <property type="match status" value="1"/>
</dbReference>
<keyword evidence="3" id="KW-0732">Signal</keyword>
<dbReference type="PANTHER" id="PTHR12203:SF35">
    <property type="entry name" value="PROTEIN O-GLUCOSYLTRANSFERASE 1"/>
    <property type="match status" value="1"/>
</dbReference>
<protein>
    <recommendedName>
        <fullName evidence="4">Glycosyl transferase CAP10 domain-containing protein</fullName>
    </recommendedName>
</protein>
<sequence length="479" mass="54965">MGPTRIAALLLLAAVALATVATAGWRPPKLETCELHPVIEELMLNETKVWGDKGITEDVVDSLHNQCPPTEVRTHACVKSQRFLIKNGTVYVTNLMPKNGFGAIELIGFLVELYEASQVYQLPDVEFSYWHDDNAPAETVKKADGTWTWPFAPHGLPPILAWAKAQMHGALLVPYSGAFRCPRDSFDAILTEVQRFSDTPWERRSSVRPRGEGLAWVRQGVQQEVQQELAFGRWNIFCAWYYRGAQRLEDGTAAPCPRDYYNDLYYNHSDKIMTLGLLRNYTNGTVALPLSLHEQHKYKYLVSTDGWAISSKFDKYLLLGSLLFKAEGQTYGWYYPAIKPFEHYVPIMKKHKDDLLDMLEWAKSHDMEAQRIAQNAQGFAMRNLNRPMRLCYIARLIQEIAKNMKYKPDCSKRPVCVPLVEEIKFLGKYEETRHRCRYQEVLTQYAHDDPDALPGDSGFEELKKKHEAMPLHIMFGGRR</sequence>
<dbReference type="Gramene" id="PNW74295">
    <property type="protein sequence ID" value="PNW74295"/>
    <property type="gene ID" value="CHLRE_13g603100v5"/>
</dbReference>
<dbReference type="InterPro" id="IPR051091">
    <property type="entry name" value="O-Glucosyltr/Glycosyltrsf_90"/>
</dbReference>
<proteinExistence type="inferred from homology"/>
<accession>A0A2K3D185</accession>
<dbReference type="ExpressionAtlas" id="A0A2K3D185">
    <property type="expression patterns" value="baseline and differential"/>
</dbReference>
<reference evidence="5 6" key="1">
    <citation type="journal article" date="2007" name="Science">
        <title>The Chlamydomonas genome reveals the evolution of key animal and plant functions.</title>
        <authorList>
            <person name="Merchant S.S."/>
            <person name="Prochnik S.E."/>
            <person name="Vallon O."/>
            <person name="Harris E.H."/>
            <person name="Karpowicz S.J."/>
            <person name="Witman G.B."/>
            <person name="Terry A."/>
            <person name="Salamov A."/>
            <person name="Fritz-Laylin L.K."/>
            <person name="Marechal-Drouard L."/>
            <person name="Marshall W.F."/>
            <person name="Qu L.H."/>
            <person name="Nelson D.R."/>
            <person name="Sanderfoot A.A."/>
            <person name="Spalding M.H."/>
            <person name="Kapitonov V.V."/>
            <person name="Ren Q."/>
            <person name="Ferris P."/>
            <person name="Lindquist E."/>
            <person name="Shapiro H."/>
            <person name="Lucas S.M."/>
            <person name="Grimwood J."/>
            <person name="Schmutz J."/>
            <person name="Cardol P."/>
            <person name="Cerutti H."/>
            <person name="Chanfreau G."/>
            <person name="Chen C.L."/>
            <person name="Cognat V."/>
            <person name="Croft M.T."/>
            <person name="Dent R."/>
            <person name="Dutcher S."/>
            <person name="Fernandez E."/>
            <person name="Fukuzawa H."/>
            <person name="Gonzalez-Ballester D."/>
            <person name="Gonzalez-Halphen D."/>
            <person name="Hallmann A."/>
            <person name="Hanikenne M."/>
            <person name="Hippler M."/>
            <person name="Inwood W."/>
            <person name="Jabbari K."/>
            <person name="Kalanon M."/>
            <person name="Kuras R."/>
            <person name="Lefebvre P.A."/>
            <person name="Lemaire S.D."/>
            <person name="Lobanov A.V."/>
            <person name="Lohr M."/>
            <person name="Manuell A."/>
            <person name="Meier I."/>
            <person name="Mets L."/>
            <person name="Mittag M."/>
            <person name="Mittelmeier T."/>
            <person name="Moroney J.V."/>
            <person name="Moseley J."/>
            <person name="Napoli C."/>
            <person name="Nedelcu A.M."/>
            <person name="Niyogi K."/>
            <person name="Novoselov S.V."/>
            <person name="Paulsen I.T."/>
            <person name="Pazour G."/>
            <person name="Purton S."/>
            <person name="Ral J.P."/>
            <person name="Riano-Pachon D.M."/>
            <person name="Riekhof W."/>
            <person name="Rymarquis L."/>
            <person name="Schroda M."/>
            <person name="Stern D."/>
            <person name="Umen J."/>
            <person name="Willows R."/>
            <person name="Wilson N."/>
            <person name="Zimmer S.L."/>
            <person name="Allmer J."/>
            <person name="Balk J."/>
            <person name="Bisova K."/>
            <person name="Chen C.J."/>
            <person name="Elias M."/>
            <person name="Gendler K."/>
            <person name="Hauser C."/>
            <person name="Lamb M.R."/>
            <person name="Ledford H."/>
            <person name="Long J.C."/>
            <person name="Minagawa J."/>
            <person name="Page M.D."/>
            <person name="Pan J."/>
            <person name="Pootakham W."/>
            <person name="Roje S."/>
            <person name="Rose A."/>
            <person name="Stahlberg E."/>
            <person name="Terauchi A.M."/>
            <person name="Yang P."/>
            <person name="Ball S."/>
            <person name="Bowler C."/>
            <person name="Dieckmann C.L."/>
            <person name="Gladyshev V.N."/>
            <person name="Green P."/>
            <person name="Jorgensen R."/>
            <person name="Mayfield S."/>
            <person name="Mueller-Roeber B."/>
            <person name="Rajamani S."/>
            <person name="Sayre R.T."/>
            <person name="Brokstein P."/>
            <person name="Dubchak I."/>
            <person name="Goodstein D."/>
            <person name="Hornick L."/>
            <person name="Huang Y.W."/>
            <person name="Jhaveri J."/>
            <person name="Luo Y."/>
            <person name="Martinez D."/>
            <person name="Ngau W.C."/>
            <person name="Otillar B."/>
            <person name="Poliakov A."/>
            <person name="Porter A."/>
            <person name="Szajkowski L."/>
            <person name="Werner G."/>
            <person name="Zhou K."/>
            <person name="Grigoriev I.V."/>
            <person name="Rokhsar D.S."/>
            <person name="Grossman A.R."/>
        </authorList>
    </citation>
    <scope>NUCLEOTIDE SEQUENCE [LARGE SCALE GENOMIC DNA]</scope>
    <source>
        <strain evidence="6">CC-503</strain>
    </source>
</reference>
<evidence type="ECO:0000256" key="2">
    <source>
        <dbReference type="ARBA" id="ARBA00022679"/>
    </source>
</evidence>
<dbReference type="Proteomes" id="UP000006906">
    <property type="component" value="Chromosome 13"/>
</dbReference>
<feature type="chain" id="PRO_5014449289" description="Glycosyl transferase CAP10 domain-containing protein" evidence="3">
    <location>
        <begin position="19"/>
        <end position="479"/>
    </location>
</feature>
<evidence type="ECO:0000259" key="4">
    <source>
        <dbReference type="SMART" id="SM00672"/>
    </source>
</evidence>
<dbReference type="InterPro" id="IPR006598">
    <property type="entry name" value="CAP10"/>
</dbReference>
<dbReference type="OrthoDB" id="202415at2759"/>
<dbReference type="EMBL" id="CM008974">
    <property type="protein sequence ID" value="PNW74295.1"/>
    <property type="molecule type" value="Genomic_DNA"/>
</dbReference>
<keyword evidence="6" id="KW-1185">Reference proteome</keyword>
<evidence type="ECO:0000256" key="1">
    <source>
        <dbReference type="ARBA" id="ARBA00010118"/>
    </source>
</evidence>
<feature type="domain" description="Glycosyl transferase CAP10" evidence="4">
    <location>
        <begin position="121"/>
        <end position="407"/>
    </location>
</feature>
<dbReference type="SMART" id="SM00672">
    <property type="entry name" value="CAP10"/>
    <property type="match status" value="1"/>
</dbReference>
<dbReference type="InParanoid" id="A0A2K3D185"/>
<keyword evidence="2" id="KW-0808">Transferase</keyword>
<evidence type="ECO:0000313" key="5">
    <source>
        <dbReference type="EMBL" id="PNW74295.1"/>
    </source>
</evidence>
<dbReference type="Pfam" id="PF05686">
    <property type="entry name" value="Glyco_transf_90"/>
    <property type="match status" value="1"/>
</dbReference>
<organism evidence="5 6">
    <name type="scientific">Chlamydomonas reinhardtii</name>
    <name type="common">Chlamydomonas smithii</name>
    <dbReference type="NCBI Taxonomy" id="3055"/>
    <lineage>
        <taxon>Eukaryota</taxon>
        <taxon>Viridiplantae</taxon>
        <taxon>Chlorophyta</taxon>
        <taxon>core chlorophytes</taxon>
        <taxon>Chlorophyceae</taxon>
        <taxon>CS clade</taxon>
        <taxon>Chlamydomonadales</taxon>
        <taxon>Chlamydomonadaceae</taxon>
        <taxon>Chlamydomonas</taxon>
    </lineage>
</organism>
<feature type="signal peptide" evidence="3">
    <location>
        <begin position="1"/>
        <end position="18"/>
    </location>
</feature>
<evidence type="ECO:0000256" key="3">
    <source>
        <dbReference type="SAM" id="SignalP"/>
    </source>
</evidence>
<dbReference type="RefSeq" id="XP_042917780.1">
    <property type="nucleotide sequence ID" value="XM_043069816.1"/>
</dbReference>
<gene>
    <name evidence="5" type="ORF">CHLRE_13g603100v5</name>
</gene>
<comment type="similarity">
    <text evidence="1">Belongs to the glycosyltransferase 90 family.</text>
</comment>
<dbReference type="GeneID" id="5724662"/>
<evidence type="ECO:0000313" key="6">
    <source>
        <dbReference type="Proteomes" id="UP000006906"/>
    </source>
</evidence>